<protein>
    <submittedName>
        <fullName evidence="1">Uncharacterized protein</fullName>
    </submittedName>
</protein>
<organism evidence="1 2">
    <name type="scientific">Candidatus Buchananbacteria bacterium RBG_13_36_9</name>
    <dbReference type="NCBI Taxonomy" id="1797530"/>
    <lineage>
        <taxon>Bacteria</taxon>
        <taxon>Candidatus Buchananiibacteriota</taxon>
    </lineage>
</organism>
<name>A0A1G1XLR6_9BACT</name>
<proteinExistence type="predicted"/>
<gene>
    <name evidence="1" type="ORF">A2Y82_03465</name>
</gene>
<accession>A0A1G1XLR6</accession>
<dbReference type="Proteomes" id="UP000176498">
    <property type="component" value="Unassembled WGS sequence"/>
</dbReference>
<evidence type="ECO:0000313" key="2">
    <source>
        <dbReference type="Proteomes" id="UP000176498"/>
    </source>
</evidence>
<sequence>MGGIKIIIINFKNMSRFEGTSKFEAEQEEKKEPEFEYGQKVIVQRSDGRLEKGWEVDAIGKRIKVINKIQKKGKWVDPEDLQEWTEIGFETNEPVMVERKNGQLESGWEVKDFGKGFIEVINKEGQRKVVSVEELKEWNKK</sequence>
<evidence type="ECO:0000313" key="1">
    <source>
        <dbReference type="EMBL" id="OGY40902.1"/>
    </source>
</evidence>
<dbReference type="AlphaFoldDB" id="A0A1G1XLR6"/>
<dbReference type="EMBL" id="MHHZ01000023">
    <property type="protein sequence ID" value="OGY40902.1"/>
    <property type="molecule type" value="Genomic_DNA"/>
</dbReference>
<comment type="caution">
    <text evidence="1">The sequence shown here is derived from an EMBL/GenBank/DDBJ whole genome shotgun (WGS) entry which is preliminary data.</text>
</comment>
<reference evidence="1 2" key="1">
    <citation type="journal article" date="2016" name="Nat. Commun.">
        <title>Thousands of microbial genomes shed light on interconnected biogeochemical processes in an aquifer system.</title>
        <authorList>
            <person name="Anantharaman K."/>
            <person name="Brown C.T."/>
            <person name="Hug L.A."/>
            <person name="Sharon I."/>
            <person name="Castelle C.J."/>
            <person name="Probst A.J."/>
            <person name="Thomas B.C."/>
            <person name="Singh A."/>
            <person name="Wilkins M.J."/>
            <person name="Karaoz U."/>
            <person name="Brodie E.L."/>
            <person name="Williams K.H."/>
            <person name="Hubbard S.S."/>
            <person name="Banfield J.F."/>
        </authorList>
    </citation>
    <scope>NUCLEOTIDE SEQUENCE [LARGE SCALE GENOMIC DNA]</scope>
</reference>